<dbReference type="GeneID" id="27363422"/>
<keyword evidence="2" id="KW-1185">Reference proteome</keyword>
<reference evidence="1 2" key="1">
    <citation type="submission" date="2015-01" db="EMBL/GenBank/DDBJ databases">
        <title>The Genome Sequence of Exophiala oligosperma CBS72588.</title>
        <authorList>
            <consortium name="The Broad Institute Genomics Platform"/>
            <person name="Cuomo C."/>
            <person name="de Hoog S."/>
            <person name="Gorbushina A."/>
            <person name="Stielow B."/>
            <person name="Teixiera M."/>
            <person name="Abouelleil A."/>
            <person name="Chapman S.B."/>
            <person name="Priest M."/>
            <person name="Young S.K."/>
            <person name="Wortman J."/>
            <person name="Nusbaum C."/>
            <person name="Birren B."/>
        </authorList>
    </citation>
    <scope>NUCLEOTIDE SEQUENCE [LARGE SCALE GENOMIC DNA]</scope>
    <source>
        <strain evidence="1 2">CBS 72588</strain>
    </source>
</reference>
<protein>
    <recommendedName>
        <fullName evidence="3">Transcription factor domain-containing protein</fullName>
    </recommendedName>
</protein>
<evidence type="ECO:0008006" key="3">
    <source>
        <dbReference type="Google" id="ProtNLM"/>
    </source>
</evidence>
<dbReference type="PANTHER" id="PTHR47654">
    <property type="entry name" value="ZN(II)2CYS6 TRANSCRIPTION FACTOR (EUROFUNG)-RELATED"/>
    <property type="match status" value="1"/>
</dbReference>
<dbReference type="CDD" id="cd12148">
    <property type="entry name" value="fungal_TF_MHR"/>
    <property type="match status" value="1"/>
</dbReference>
<gene>
    <name evidence="1" type="ORF">PV06_11348</name>
</gene>
<evidence type="ECO:0000313" key="2">
    <source>
        <dbReference type="Proteomes" id="UP000053342"/>
    </source>
</evidence>
<accession>A0A0D2BFY2</accession>
<dbReference type="EMBL" id="KN847359">
    <property type="protein sequence ID" value="KIW36407.1"/>
    <property type="molecule type" value="Genomic_DNA"/>
</dbReference>
<dbReference type="PANTHER" id="PTHR47654:SF5">
    <property type="entry name" value="TRANSCRIPTION FACTOR DOMAIN-CONTAINING PROTEIN"/>
    <property type="match status" value="1"/>
</dbReference>
<proteinExistence type="predicted"/>
<dbReference type="AlphaFoldDB" id="A0A0D2BFY2"/>
<sequence length="361" mass="41442">MHLWYTRLSNPAFQQSYIDLINGIHRQSIRNLVACASLLLSGLFDRPAPCRQKSVPDQECIAHLNYFTDDEALLSIDEDSVNALHWPGDMTARILSEAFFHALHGIFDSIDRQNFLFKLHQFPRNQRSLTWDQRRWLAVTNLMWATGSKWLRCTLLDDDSGIENHLVYYARSRALGLDHRVIPDLAAMGSIMMRILGSDANKITDLDNRLTIWVRSLPDELNVQSRVTTASDPRAKIDLVLCYDSIKPILYRLCLYHIVISDESISSKEFNSSNARHCVRTGMSLVDILPDDPSAHETYQLLPWWNLLHYLGQATSVFILELSLDIKHCEDSVGKLIPYILKAMLYLRCFTAGSRSVYKAW</sequence>
<dbReference type="HOGENOM" id="CLU_767337_0_0_1"/>
<dbReference type="OrthoDB" id="4362831at2759"/>
<dbReference type="VEuPathDB" id="FungiDB:PV06_11348"/>
<dbReference type="RefSeq" id="XP_016256623.1">
    <property type="nucleotide sequence ID" value="XM_016413001.1"/>
</dbReference>
<organism evidence="1 2">
    <name type="scientific">Exophiala oligosperma</name>
    <dbReference type="NCBI Taxonomy" id="215243"/>
    <lineage>
        <taxon>Eukaryota</taxon>
        <taxon>Fungi</taxon>
        <taxon>Dikarya</taxon>
        <taxon>Ascomycota</taxon>
        <taxon>Pezizomycotina</taxon>
        <taxon>Eurotiomycetes</taxon>
        <taxon>Chaetothyriomycetidae</taxon>
        <taxon>Chaetothyriales</taxon>
        <taxon>Herpotrichiellaceae</taxon>
        <taxon>Exophiala</taxon>
    </lineage>
</organism>
<name>A0A0D2BFY2_9EURO</name>
<dbReference type="InterPro" id="IPR053230">
    <property type="entry name" value="Trans_reg_galc"/>
</dbReference>
<evidence type="ECO:0000313" key="1">
    <source>
        <dbReference type="EMBL" id="KIW36407.1"/>
    </source>
</evidence>
<dbReference type="Proteomes" id="UP000053342">
    <property type="component" value="Unassembled WGS sequence"/>
</dbReference>